<gene>
    <name evidence="4" type="ORF">H7C18_23690</name>
</gene>
<dbReference type="InterPro" id="IPR045078">
    <property type="entry name" value="TST/MPST-like"/>
</dbReference>
<dbReference type="InterPro" id="IPR001307">
    <property type="entry name" value="Thiosulphate_STrfase_CS"/>
</dbReference>
<accession>A0A7X0SPS9</accession>
<dbReference type="PANTHER" id="PTHR11364">
    <property type="entry name" value="THIOSULFATE SULFERTANSFERASE"/>
    <property type="match status" value="1"/>
</dbReference>
<dbReference type="GO" id="GO:0004792">
    <property type="term" value="F:thiosulfate-cyanide sulfurtransferase activity"/>
    <property type="evidence" value="ECO:0007669"/>
    <property type="project" value="InterPro"/>
</dbReference>
<sequence length="278" mass="31093">MKHIVSMKWLLARLYEPDLVIADCRFLLGQPDAERQAYEESHIPGAVYLDLERDLSAPLGEHGGRHPLPDAAELAGRLGRAGIGNDTRVVAYDDQGGAMASRLWWLLRYLGHDQVYVMDEGFSAWKREGYPVNADQKVLIPATFLATVQHNMLVEVDEVRESLGSDDVLLIDSREAPRYRGEAEPIDKKAGHIPGARNRFWKGVLDEQGRFKDEEALGEHFADLPRDKEIVVYCGSGVTATPNVLALSEAGFEKVKLYAGSWSDWISYEENPVATEEE</sequence>
<evidence type="ECO:0000259" key="3">
    <source>
        <dbReference type="PROSITE" id="PS50206"/>
    </source>
</evidence>
<evidence type="ECO:0000256" key="2">
    <source>
        <dbReference type="ARBA" id="ARBA00022737"/>
    </source>
</evidence>
<dbReference type="RefSeq" id="WP_185131582.1">
    <property type="nucleotide sequence ID" value="NZ_JACJVO010000031.1"/>
</dbReference>
<feature type="domain" description="Rhodanese" evidence="3">
    <location>
        <begin position="15"/>
        <end position="134"/>
    </location>
</feature>
<dbReference type="PANTHER" id="PTHR11364:SF27">
    <property type="entry name" value="SULFURTRANSFERASE"/>
    <property type="match status" value="1"/>
</dbReference>
<proteinExistence type="predicted"/>
<reference evidence="4 5" key="1">
    <citation type="submission" date="2020-08" db="EMBL/GenBank/DDBJ databases">
        <title>Cohnella phylogeny.</title>
        <authorList>
            <person name="Dunlap C."/>
        </authorList>
    </citation>
    <scope>NUCLEOTIDE SEQUENCE [LARGE SCALE GENOMIC DNA]</scope>
    <source>
        <strain evidence="4 5">CBP 2801</strain>
    </source>
</reference>
<dbReference type="Gene3D" id="3.40.250.10">
    <property type="entry name" value="Rhodanese-like domain"/>
    <property type="match status" value="2"/>
</dbReference>
<dbReference type="Pfam" id="PF00581">
    <property type="entry name" value="Rhodanese"/>
    <property type="match status" value="2"/>
</dbReference>
<keyword evidence="2" id="KW-0677">Repeat</keyword>
<dbReference type="InterPro" id="IPR001763">
    <property type="entry name" value="Rhodanese-like_dom"/>
</dbReference>
<evidence type="ECO:0000256" key="1">
    <source>
        <dbReference type="ARBA" id="ARBA00022679"/>
    </source>
</evidence>
<keyword evidence="1 4" id="KW-0808">Transferase</keyword>
<dbReference type="PROSITE" id="PS00380">
    <property type="entry name" value="RHODANESE_1"/>
    <property type="match status" value="1"/>
</dbReference>
<dbReference type="AlphaFoldDB" id="A0A7X0SPS9"/>
<evidence type="ECO:0000313" key="4">
    <source>
        <dbReference type="EMBL" id="MBB6733932.1"/>
    </source>
</evidence>
<feature type="domain" description="Rhodanese" evidence="3">
    <location>
        <begin position="164"/>
        <end position="274"/>
    </location>
</feature>
<dbReference type="PROSITE" id="PS50206">
    <property type="entry name" value="RHODANESE_3"/>
    <property type="match status" value="2"/>
</dbReference>
<comment type="caution">
    <text evidence="4">The sequence shown here is derived from an EMBL/GenBank/DDBJ whole genome shotgun (WGS) entry which is preliminary data.</text>
</comment>
<name>A0A7X0SPS9_9BACL</name>
<evidence type="ECO:0000313" key="5">
    <source>
        <dbReference type="Proteomes" id="UP000564644"/>
    </source>
</evidence>
<dbReference type="CDD" id="cd01448">
    <property type="entry name" value="TST_Repeat_1"/>
    <property type="match status" value="1"/>
</dbReference>
<protein>
    <submittedName>
        <fullName evidence="4">Sulfurtransferase</fullName>
    </submittedName>
</protein>
<keyword evidence="5" id="KW-1185">Reference proteome</keyword>
<dbReference type="FunFam" id="3.40.250.10:FF:000035">
    <property type="entry name" value="Thiosulfate sulfurtransferase"/>
    <property type="match status" value="1"/>
</dbReference>
<dbReference type="Proteomes" id="UP000564644">
    <property type="component" value="Unassembled WGS sequence"/>
</dbReference>
<dbReference type="InterPro" id="IPR036873">
    <property type="entry name" value="Rhodanese-like_dom_sf"/>
</dbReference>
<dbReference type="SUPFAM" id="SSF52821">
    <property type="entry name" value="Rhodanese/Cell cycle control phosphatase"/>
    <property type="match status" value="2"/>
</dbReference>
<organism evidence="4 5">
    <name type="scientific">Cohnella zeiphila</name>
    <dbReference type="NCBI Taxonomy" id="2761120"/>
    <lineage>
        <taxon>Bacteria</taxon>
        <taxon>Bacillati</taxon>
        <taxon>Bacillota</taxon>
        <taxon>Bacilli</taxon>
        <taxon>Bacillales</taxon>
        <taxon>Paenibacillaceae</taxon>
        <taxon>Cohnella</taxon>
    </lineage>
</organism>
<dbReference type="SMART" id="SM00450">
    <property type="entry name" value="RHOD"/>
    <property type="match status" value="2"/>
</dbReference>
<dbReference type="CDD" id="cd01449">
    <property type="entry name" value="TST_Repeat_2"/>
    <property type="match status" value="1"/>
</dbReference>
<dbReference type="EMBL" id="JACJVO010000031">
    <property type="protein sequence ID" value="MBB6733932.1"/>
    <property type="molecule type" value="Genomic_DNA"/>
</dbReference>